<evidence type="ECO:0000313" key="1">
    <source>
        <dbReference type="EMBL" id="TNN76484.1"/>
    </source>
</evidence>
<comment type="caution">
    <text evidence="1">The sequence shown here is derived from an EMBL/GenBank/DDBJ whole genome shotgun (WGS) entry which is preliminary data.</text>
</comment>
<proteinExistence type="predicted"/>
<dbReference type="Proteomes" id="UP000314294">
    <property type="component" value="Unassembled WGS sequence"/>
</dbReference>
<reference evidence="1 2" key="1">
    <citation type="submission" date="2019-03" db="EMBL/GenBank/DDBJ databases">
        <title>First draft genome of Liparis tanakae, snailfish: a comprehensive survey of snailfish specific genes.</title>
        <authorList>
            <person name="Kim W."/>
            <person name="Song I."/>
            <person name="Jeong J.-H."/>
            <person name="Kim D."/>
            <person name="Kim S."/>
            <person name="Ryu S."/>
            <person name="Song J.Y."/>
            <person name="Lee S.K."/>
        </authorList>
    </citation>
    <scope>NUCLEOTIDE SEQUENCE [LARGE SCALE GENOMIC DNA]</scope>
    <source>
        <tissue evidence="1">Muscle</tissue>
    </source>
</reference>
<protein>
    <submittedName>
        <fullName evidence="1">Uncharacterized protein</fullName>
    </submittedName>
</protein>
<dbReference type="AlphaFoldDB" id="A0A4Z2IGD2"/>
<gene>
    <name evidence="1" type="ORF">EYF80_013349</name>
</gene>
<sequence>MTRVAYQHNFGEMGDKHGMMSVRRGAAHRNKSKADCLAFGRLKEPTLHSPPLGVAKTPAQLQAAAAAAAADTLTRT</sequence>
<evidence type="ECO:0000313" key="2">
    <source>
        <dbReference type="Proteomes" id="UP000314294"/>
    </source>
</evidence>
<organism evidence="1 2">
    <name type="scientific">Liparis tanakae</name>
    <name type="common">Tanaka's snailfish</name>
    <dbReference type="NCBI Taxonomy" id="230148"/>
    <lineage>
        <taxon>Eukaryota</taxon>
        <taxon>Metazoa</taxon>
        <taxon>Chordata</taxon>
        <taxon>Craniata</taxon>
        <taxon>Vertebrata</taxon>
        <taxon>Euteleostomi</taxon>
        <taxon>Actinopterygii</taxon>
        <taxon>Neopterygii</taxon>
        <taxon>Teleostei</taxon>
        <taxon>Neoteleostei</taxon>
        <taxon>Acanthomorphata</taxon>
        <taxon>Eupercaria</taxon>
        <taxon>Perciformes</taxon>
        <taxon>Cottioidei</taxon>
        <taxon>Cottales</taxon>
        <taxon>Liparidae</taxon>
        <taxon>Liparis</taxon>
    </lineage>
</organism>
<name>A0A4Z2IGD2_9TELE</name>
<keyword evidence="2" id="KW-1185">Reference proteome</keyword>
<dbReference type="EMBL" id="SRLO01000093">
    <property type="protein sequence ID" value="TNN76484.1"/>
    <property type="molecule type" value="Genomic_DNA"/>
</dbReference>
<accession>A0A4Z2IGD2</accession>